<sequence length="334" mass="38117">MTVSLVDLYLKFRGLSGRSSGPYRLQSVTLCGWAAVYKFKEMFERMSPPLRRVQNLFISDLRPHRTLDELPDLSQLRQDELLRILIHYSFSTEDKENLLHKFRPIFGLGNRLTQVYSDLDIAAVQALDRILQLTASHLRTLTMPKFAHILANPLPALEELTIINSSSFLSLPSPITLSTKVLFPSLRHLRLVRCHKITRHFVQASVAPALTPLYLSRNISLSAPIIDSPPTDHVAQGAPASSTEMDFVPCVEHVIIRLAPHQLKPTMPQIRLYGERRLLRSCRLTLLLPQPGYRQPSDDHVWADAKCDWLQRIMGREGCWKIDPSEVMDEIDVF</sequence>
<dbReference type="RefSeq" id="XP_012179085.1">
    <property type="nucleotide sequence ID" value="XM_012323695.1"/>
</dbReference>
<evidence type="ECO:0000313" key="2">
    <source>
        <dbReference type="Proteomes" id="UP000006352"/>
    </source>
</evidence>
<dbReference type="HOGENOM" id="CLU_041942_1_0_1"/>
<dbReference type="InParanoid" id="J4HTY2"/>
<reference evidence="1 2" key="1">
    <citation type="journal article" date="2012" name="Appl. Environ. Microbiol.">
        <title>Short-read sequencing for genomic analysis of the brown rot fungus Fibroporia radiculosa.</title>
        <authorList>
            <person name="Tang J.D."/>
            <person name="Perkins A.D."/>
            <person name="Sonstegard T.S."/>
            <person name="Schroeder S.G."/>
            <person name="Burgess S.C."/>
            <person name="Diehl S.V."/>
        </authorList>
    </citation>
    <scope>NUCLEOTIDE SEQUENCE [LARGE SCALE GENOMIC DNA]</scope>
    <source>
        <strain evidence="1 2">TFFH 294</strain>
    </source>
</reference>
<gene>
    <name evidence="1" type="ORF">FIBRA_01826</name>
</gene>
<dbReference type="EMBL" id="HE796952">
    <property type="protein sequence ID" value="CCL99802.1"/>
    <property type="molecule type" value="Genomic_DNA"/>
</dbReference>
<dbReference type="AlphaFoldDB" id="J4HTY2"/>
<name>J4HTY2_9APHY</name>
<keyword evidence="2" id="KW-1185">Reference proteome</keyword>
<dbReference type="SUPFAM" id="SSF52058">
    <property type="entry name" value="L domain-like"/>
    <property type="match status" value="1"/>
</dbReference>
<proteinExistence type="predicted"/>
<organism evidence="1 2">
    <name type="scientific">Fibroporia radiculosa</name>
    <dbReference type="NCBI Taxonomy" id="599839"/>
    <lineage>
        <taxon>Eukaryota</taxon>
        <taxon>Fungi</taxon>
        <taxon>Dikarya</taxon>
        <taxon>Basidiomycota</taxon>
        <taxon>Agaricomycotina</taxon>
        <taxon>Agaricomycetes</taxon>
        <taxon>Polyporales</taxon>
        <taxon>Fibroporiaceae</taxon>
        <taxon>Fibroporia</taxon>
    </lineage>
</organism>
<evidence type="ECO:0000313" key="1">
    <source>
        <dbReference type="EMBL" id="CCL99802.1"/>
    </source>
</evidence>
<dbReference type="GeneID" id="24094713"/>
<dbReference type="OrthoDB" id="2724111at2759"/>
<protein>
    <submittedName>
        <fullName evidence="1">Uncharacterized protein</fullName>
    </submittedName>
</protein>
<accession>J4HTY2</accession>
<dbReference type="Proteomes" id="UP000006352">
    <property type="component" value="Unassembled WGS sequence"/>
</dbReference>